<comment type="caution">
    <text evidence="2">The sequence shown here is derived from an EMBL/GenBank/DDBJ whole genome shotgun (WGS) entry which is preliminary data.</text>
</comment>
<accession>A0A7W9JKH2</accession>
<feature type="chain" id="PRO_5039729081" evidence="1">
    <location>
        <begin position="23"/>
        <end position="58"/>
    </location>
</feature>
<organism evidence="2 3">
    <name type="scientific">Micrococcus endophyticus</name>
    <dbReference type="NCBI Taxonomy" id="455343"/>
    <lineage>
        <taxon>Bacteria</taxon>
        <taxon>Bacillati</taxon>
        <taxon>Actinomycetota</taxon>
        <taxon>Actinomycetes</taxon>
        <taxon>Micrococcales</taxon>
        <taxon>Micrococcaceae</taxon>
        <taxon>Micrococcus</taxon>
    </lineage>
</organism>
<keyword evidence="1" id="KW-0732">Signal</keyword>
<gene>
    <name evidence="2" type="ORF">HDA33_002129</name>
</gene>
<keyword evidence="3" id="KW-1185">Reference proteome</keyword>
<sequence>MKKLVTALALTASLAAAGAAPAAAQATPVEGFPVTAPVSAKGQEGADNIWCLILNRCR</sequence>
<dbReference type="EMBL" id="JACHMW010000001">
    <property type="protein sequence ID" value="MBB5849565.1"/>
    <property type="molecule type" value="Genomic_DNA"/>
</dbReference>
<dbReference type="RefSeq" id="WP_010079934.1">
    <property type="nucleotide sequence ID" value="NZ_BAABAG010000018.1"/>
</dbReference>
<dbReference type="AlphaFoldDB" id="A0A7W9JKH2"/>
<dbReference type="Proteomes" id="UP000567246">
    <property type="component" value="Unassembled WGS sequence"/>
</dbReference>
<proteinExistence type="predicted"/>
<evidence type="ECO:0000313" key="2">
    <source>
        <dbReference type="EMBL" id="MBB5849565.1"/>
    </source>
</evidence>
<protein>
    <submittedName>
        <fullName evidence="2">Opacity protein-like surface antigen</fullName>
    </submittedName>
</protein>
<evidence type="ECO:0000256" key="1">
    <source>
        <dbReference type="SAM" id="SignalP"/>
    </source>
</evidence>
<name>A0A7W9JKH2_9MICC</name>
<evidence type="ECO:0000313" key="3">
    <source>
        <dbReference type="Proteomes" id="UP000567246"/>
    </source>
</evidence>
<dbReference type="GeneID" id="93345491"/>
<feature type="signal peptide" evidence="1">
    <location>
        <begin position="1"/>
        <end position="22"/>
    </location>
</feature>
<reference evidence="2 3" key="1">
    <citation type="submission" date="2020-08" db="EMBL/GenBank/DDBJ databases">
        <title>Sequencing the genomes of 1000 actinobacteria strains.</title>
        <authorList>
            <person name="Klenk H.-P."/>
        </authorList>
    </citation>
    <scope>NUCLEOTIDE SEQUENCE [LARGE SCALE GENOMIC DNA]</scope>
    <source>
        <strain evidence="2 3">DSM 17945</strain>
    </source>
</reference>